<accession>A0AAE1GDK8</accession>
<proteinExistence type="predicted"/>
<gene>
    <name evidence="2" type="ORF">Pcinc_006113</name>
</gene>
<protein>
    <submittedName>
        <fullName evidence="2">Uncharacterized protein</fullName>
    </submittedName>
</protein>
<dbReference type="EMBL" id="JAWQEG010000453">
    <property type="protein sequence ID" value="KAK3889961.1"/>
    <property type="molecule type" value="Genomic_DNA"/>
</dbReference>
<evidence type="ECO:0000313" key="3">
    <source>
        <dbReference type="Proteomes" id="UP001286313"/>
    </source>
</evidence>
<evidence type="ECO:0000313" key="2">
    <source>
        <dbReference type="EMBL" id="KAK3889961.1"/>
    </source>
</evidence>
<feature type="region of interest" description="Disordered" evidence="1">
    <location>
        <begin position="81"/>
        <end position="101"/>
    </location>
</feature>
<feature type="region of interest" description="Disordered" evidence="1">
    <location>
        <begin position="34"/>
        <end position="53"/>
    </location>
</feature>
<evidence type="ECO:0000256" key="1">
    <source>
        <dbReference type="SAM" id="MobiDB-lite"/>
    </source>
</evidence>
<reference evidence="2" key="1">
    <citation type="submission" date="2023-10" db="EMBL/GenBank/DDBJ databases">
        <title>Genome assemblies of two species of porcelain crab, Petrolisthes cinctipes and Petrolisthes manimaculis (Anomura: Porcellanidae).</title>
        <authorList>
            <person name="Angst P."/>
        </authorList>
    </citation>
    <scope>NUCLEOTIDE SEQUENCE</scope>
    <source>
        <strain evidence="2">PB745_01</strain>
        <tissue evidence="2">Gill</tissue>
    </source>
</reference>
<organism evidence="2 3">
    <name type="scientific">Petrolisthes cinctipes</name>
    <name type="common">Flat porcelain crab</name>
    <dbReference type="NCBI Taxonomy" id="88211"/>
    <lineage>
        <taxon>Eukaryota</taxon>
        <taxon>Metazoa</taxon>
        <taxon>Ecdysozoa</taxon>
        <taxon>Arthropoda</taxon>
        <taxon>Crustacea</taxon>
        <taxon>Multicrustacea</taxon>
        <taxon>Malacostraca</taxon>
        <taxon>Eumalacostraca</taxon>
        <taxon>Eucarida</taxon>
        <taxon>Decapoda</taxon>
        <taxon>Pleocyemata</taxon>
        <taxon>Anomura</taxon>
        <taxon>Galatheoidea</taxon>
        <taxon>Porcellanidae</taxon>
        <taxon>Petrolisthes</taxon>
    </lineage>
</organism>
<name>A0AAE1GDK8_PETCI</name>
<dbReference type="Proteomes" id="UP001286313">
    <property type="component" value="Unassembled WGS sequence"/>
</dbReference>
<sequence length="108" mass="12295">MKWREEQEEREQERKLELAKLAAEKEIKLARIAASVQSPSSASGGGECADRPRLPAYNDVFKGRLSYHLLSGALKTHLRQADKTNTGGEHRNHRYMQRPKGPRCLQIL</sequence>
<dbReference type="AlphaFoldDB" id="A0AAE1GDK8"/>
<feature type="compositionally biased region" description="Basic residues" evidence="1">
    <location>
        <begin position="91"/>
        <end position="101"/>
    </location>
</feature>
<comment type="caution">
    <text evidence="2">The sequence shown here is derived from an EMBL/GenBank/DDBJ whole genome shotgun (WGS) entry which is preliminary data.</text>
</comment>
<keyword evidence="3" id="KW-1185">Reference proteome</keyword>